<evidence type="ECO:0000256" key="1">
    <source>
        <dbReference type="ARBA" id="ARBA00004651"/>
    </source>
</evidence>
<dbReference type="SUPFAM" id="SSF103473">
    <property type="entry name" value="MFS general substrate transporter"/>
    <property type="match status" value="1"/>
</dbReference>
<dbReference type="GO" id="GO:0022857">
    <property type="term" value="F:transmembrane transporter activity"/>
    <property type="evidence" value="ECO:0007669"/>
    <property type="project" value="InterPro"/>
</dbReference>
<name>A0A1B3XTH3_9BACI</name>
<dbReference type="GO" id="GO:0005886">
    <property type="term" value="C:plasma membrane"/>
    <property type="evidence" value="ECO:0007669"/>
    <property type="project" value="UniProtKB-SubCell"/>
</dbReference>
<feature type="transmembrane region" description="Helical" evidence="6">
    <location>
        <begin position="142"/>
        <end position="162"/>
    </location>
</feature>
<organism evidence="8 9">
    <name type="scientific">Peribacillus muralis</name>
    <dbReference type="NCBI Taxonomy" id="264697"/>
    <lineage>
        <taxon>Bacteria</taxon>
        <taxon>Bacillati</taxon>
        <taxon>Bacillota</taxon>
        <taxon>Bacilli</taxon>
        <taxon>Bacillales</taxon>
        <taxon>Bacillaceae</taxon>
        <taxon>Peribacillus</taxon>
    </lineage>
</organism>
<keyword evidence="9" id="KW-1185">Reference proteome</keyword>
<sequence>MGANLNSSKNKMILLVLYFGWIVSYIDRTVVSLSILKIGEDLSLDASKLGIVLSAFFMGYAIMQIPGGWLADRFGSRKVIVIAVLFWSAFTALTGLAWSLTSLLLIRFLFGIGEGGYPSASTKAISDYFPADKRTKAQSTMMSSNALGGALAPIICAPLLVWLGWRHVFWVISLLGIIFVIWFLLSTRQAGGYSNSLDKAHKPKREEYKQLLLNTYLWKVLLVFFFINITSWGLSSWMPSYLMQVLGINLKSIGIISAIPALFLAAGMIISGRIINKIGSNAKYGVITGIFIMGISLYLMTLSTSITQVIIYQCMAFTFMAFVMSFIFTLPHRVMEQKVVGTAFGILNFGGQAAGIFSPMIMGALISSSGGSYKSAFLFLTACCLIAGVIACFLPSAKRNQEVTDATVKTVG</sequence>
<evidence type="ECO:0000256" key="6">
    <source>
        <dbReference type="SAM" id="Phobius"/>
    </source>
</evidence>
<feature type="transmembrane region" description="Helical" evidence="6">
    <location>
        <begin position="342"/>
        <end position="366"/>
    </location>
</feature>
<dbReference type="STRING" id="264697.ABE28_019320"/>
<dbReference type="Proteomes" id="UP000077926">
    <property type="component" value="Chromosome"/>
</dbReference>
<dbReference type="PANTHER" id="PTHR11662">
    <property type="entry name" value="SOLUTE CARRIER FAMILY 17"/>
    <property type="match status" value="1"/>
</dbReference>
<dbReference type="OrthoDB" id="9773404at2"/>
<feature type="transmembrane region" description="Helical" evidence="6">
    <location>
        <begin position="168"/>
        <end position="185"/>
    </location>
</feature>
<comment type="subcellular location">
    <subcellularLocation>
        <location evidence="1">Cell membrane</location>
        <topology evidence="1">Multi-pass membrane protein</topology>
    </subcellularLocation>
</comment>
<keyword evidence="4 6" id="KW-1133">Transmembrane helix</keyword>
<dbReference type="Gene3D" id="1.20.1250.20">
    <property type="entry name" value="MFS general substrate transporter like domains"/>
    <property type="match status" value="2"/>
</dbReference>
<feature type="domain" description="Major facilitator superfamily (MFS) profile" evidence="7">
    <location>
        <begin position="13"/>
        <end position="399"/>
    </location>
</feature>
<dbReference type="AlphaFoldDB" id="A0A1B3XTH3"/>
<dbReference type="InterPro" id="IPR036259">
    <property type="entry name" value="MFS_trans_sf"/>
</dbReference>
<proteinExistence type="predicted"/>
<evidence type="ECO:0000313" key="8">
    <source>
        <dbReference type="EMBL" id="AOH56522.1"/>
    </source>
</evidence>
<dbReference type="EMBL" id="CP017080">
    <property type="protein sequence ID" value="AOH56522.1"/>
    <property type="molecule type" value="Genomic_DNA"/>
</dbReference>
<feature type="transmembrane region" description="Helical" evidence="6">
    <location>
        <begin position="309"/>
        <end position="330"/>
    </location>
</feature>
<dbReference type="InterPro" id="IPR020846">
    <property type="entry name" value="MFS_dom"/>
</dbReference>
<evidence type="ECO:0000259" key="7">
    <source>
        <dbReference type="PROSITE" id="PS50850"/>
    </source>
</evidence>
<evidence type="ECO:0000313" key="9">
    <source>
        <dbReference type="Proteomes" id="UP000077926"/>
    </source>
</evidence>
<dbReference type="PANTHER" id="PTHR11662:SF399">
    <property type="entry name" value="FI19708P1-RELATED"/>
    <property type="match status" value="1"/>
</dbReference>
<dbReference type="CDD" id="cd17319">
    <property type="entry name" value="MFS_ExuT_GudP_like"/>
    <property type="match status" value="1"/>
</dbReference>
<gene>
    <name evidence="8" type="ORF">ABE28_019320</name>
</gene>
<keyword evidence="2" id="KW-0813">Transport</keyword>
<evidence type="ECO:0000256" key="4">
    <source>
        <dbReference type="ARBA" id="ARBA00022989"/>
    </source>
</evidence>
<feature type="transmembrane region" description="Helical" evidence="6">
    <location>
        <begin position="48"/>
        <end position="67"/>
    </location>
</feature>
<dbReference type="KEGG" id="bmur:ABE28_019320"/>
<feature type="transmembrane region" description="Helical" evidence="6">
    <location>
        <begin position="79"/>
        <end position="106"/>
    </location>
</feature>
<keyword evidence="3 6" id="KW-0812">Transmembrane</keyword>
<feature type="transmembrane region" description="Helical" evidence="6">
    <location>
        <begin position="253"/>
        <end position="272"/>
    </location>
</feature>
<protein>
    <recommendedName>
        <fullName evidence="7">Major facilitator superfamily (MFS) profile domain-containing protein</fullName>
    </recommendedName>
</protein>
<dbReference type="InterPro" id="IPR050382">
    <property type="entry name" value="MFS_Na/Anion_cotransporter"/>
</dbReference>
<dbReference type="RefSeq" id="WP_064465497.1">
    <property type="nucleotide sequence ID" value="NZ_CP017080.1"/>
</dbReference>
<reference evidence="8 9" key="1">
    <citation type="submission" date="2016-08" db="EMBL/GenBank/DDBJ databases">
        <title>Complete genome sequence of Bacillus muralis G25-68, a strain with toxicity to nematodes.</title>
        <authorList>
            <person name="Zheng Z."/>
        </authorList>
    </citation>
    <scope>NUCLEOTIDE SEQUENCE [LARGE SCALE GENOMIC DNA]</scope>
    <source>
        <strain evidence="8 9">G25-68</strain>
    </source>
</reference>
<keyword evidence="5 6" id="KW-0472">Membrane</keyword>
<dbReference type="PROSITE" id="PS50850">
    <property type="entry name" value="MFS"/>
    <property type="match status" value="1"/>
</dbReference>
<evidence type="ECO:0000256" key="2">
    <source>
        <dbReference type="ARBA" id="ARBA00022448"/>
    </source>
</evidence>
<dbReference type="Pfam" id="PF07690">
    <property type="entry name" value="MFS_1"/>
    <property type="match status" value="1"/>
</dbReference>
<feature type="transmembrane region" description="Helical" evidence="6">
    <location>
        <begin position="372"/>
        <end position="394"/>
    </location>
</feature>
<evidence type="ECO:0000256" key="5">
    <source>
        <dbReference type="ARBA" id="ARBA00023136"/>
    </source>
</evidence>
<feature type="transmembrane region" description="Helical" evidence="6">
    <location>
        <begin position="211"/>
        <end position="233"/>
    </location>
</feature>
<dbReference type="InterPro" id="IPR011701">
    <property type="entry name" value="MFS"/>
</dbReference>
<feature type="transmembrane region" description="Helical" evidence="6">
    <location>
        <begin position="12"/>
        <end position="36"/>
    </location>
</feature>
<feature type="transmembrane region" description="Helical" evidence="6">
    <location>
        <begin position="284"/>
        <end position="303"/>
    </location>
</feature>
<evidence type="ECO:0000256" key="3">
    <source>
        <dbReference type="ARBA" id="ARBA00022692"/>
    </source>
</evidence>
<accession>A0A1B3XTH3</accession>